<keyword evidence="5 6" id="KW-0503">Monooxygenase</keyword>
<accession>A0AAV4BH12</accession>
<sequence length="173" mass="19734">MESNRVMKVAIIGAGAAGLAALRRLTCRTPYENTDFKHEQEPVQFDVVCFEMASEVGGTWLYTDRTGKDKLGRPIFSSMYKNLVTNLPKECMAFLDFPFRDDLPSFMRHEDVLNHENIHIRSVLEKRSSSQRVRYSTPGPFRDCSVRVLKLECLTQAKSRRLAAPFSPCFHGV</sequence>
<keyword evidence="7" id="KW-1185">Reference proteome</keyword>
<evidence type="ECO:0000256" key="4">
    <source>
        <dbReference type="ARBA" id="ARBA00023002"/>
    </source>
</evidence>
<evidence type="ECO:0000256" key="5">
    <source>
        <dbReference type="RuleBase" id="RU361177"/>
    </source>
</evidence>
<keyword evidence="2 5" id="KW-0285">Flavoprotein</keyword>
<keyword evidence="4 5" id="KW-0560">Oxidoreductase</keyword>
<evidence type="ECO:0000256" key="1">
    <source>
        <dbReference type="ARBA" id="ARBA00009183"/>
    </source>
</evidence>
<comment type="caution">
    <text evidence="6">The sequence shown here is derived from an EMBL/GenBank/DDBJ whole genome shotgun (WGS) entry which is preliminary data.</text>
</comment>
<dbReference type="PANTHER" id="PTHR23023">
    <property type="entry name" value="DIMETHYLANILINE MONOOXYGENASE"/>
    <property type="match status" value="1"/>
</dbReference>
<evidence type="ECO:0000313" key="7">
    <source>
        <dbReference type="Proteomes" id="UP000735302"/>
    </source>
</evidence>
<evidence type="ECO:0000313" key="6">
    <source>
        <dbReference type="EMBL" id="GFO22646.1"/>
    </source>
</evidence>
<dbReference type="AlphaFoldDB" id="A0AAV4BH12"/>
<dbReference type="InterPro" id="IPR036188">
    <property type="entry name" value="FAD/NAD-bd_sf"/>
</dbReference>
<dbReference type="GO" id="GO:0004499">
    <property type="term" value="F:N,N-dimethylaniline monooxygenase activity"/>
    <property type="evidence" value="ECO:0007669"/>
    <property type="project" value="InterPro"/>
</dbReference>
<comment type="similarity">
    <text evidence="1 5">Belongs to the FMO family.</text>
</comment>
<keyword evidence="3 5" id="KW-0274">FAD</keyword>
<dbReference type="Gene3D" id="3.50.50.60">
    <property type="entry name" value="FAD/NAD(P)-binding domain"/>
    <property type="match status" value="1"/>
</dbReference>
<proteinExistence type="inferred from homology"/>
<dbReference type="Pfam" id="PF00743">
    <property type="entry name" value="FMO-like"/>
    <property type="match status" value="1"/>
</dbReference>
<dbReference type="EMBL" id="BLXT01005435">
    <property type="protein sequence ID" value="GFO22646.1"/>
    <property type="molecule type" value="Genomic_DNA"/>
</dbReference>
<dbReference type="InterPro" id="IPR050346">
    <property type="entry name" value="FMO-like"/>
</dbReference>
<organism evidence="6 7">
    <name type="scientific">Plakobranchus ocellatus</name>
    <dbReference type="NCBI Taxonomy" id="259542"/>
    <lineage>
        <taxon>Eukaryota</taxon>
        <taxon>Metazoa</taxon>
        <taxon>Spiralia</taxon>
        <taxon>Lophotrochozoa</taxon>
        <taxon>Mollusca</taxon>
        <taxon>Gastropoda</taxon>
        <taxon>Heterobranchia</taxon>
        <taxon>Euthyneura</taxon>
        <taxon>Panpulmonata</taxon>
        <taxon>Sacoglossa</taxon>
        <taxon>Placobranchoidea</taxon>
        <taxon>Plakobranchidae</taxon>
        <taxon>Plakobranchus</taxon>
    </lineage>
</organism>
<dbReference type="Proteomes" id="UP000735302">
    <property type="component" value="Unassembled WGS sequence"/>
</dbReference>
<dbReference type="GO" id="GO:0050661">
    <property type="term" value="F:NADP binding"/>
    <property type="evidence" value="ECO:0007669"/>
    <property type="project" value="InterPro"/>
</dbReference>
<dbReference type="InterPro" id="IPR020946">
    <property type="entry name" value="Flavin_mOase-like"/>
</dbReference>
<evidence type="ECO:0000256" key="3">
    <source>
        <dbReference type="ARBA" id="ARBA00022827"/>
    </source>
</evidence>
<name>A0AAV4BH12_9GAST</name>
<dbReference type="EC" id="1.-.-.-" evidence="5"/>
<comment type="cofactor">
    <cofactor evidence="5">
        <name>FAD</name>
        <dbReference type="ChEBI" id="CHEBI:57692"/>
    </cofactor>
</comment>
<reference evidence="6 7" key="1">
    <citation type="journal article" date="2021" name="Elife">
        <title>Chloroplast acquisition without the gene transfer in kleptoplastic sea slugs, Plakobranchus ocellatus.</title>
        <authorList>
            <person name="Maeda T."/>
            <person name="Takahashi S."/>
            <person name="Yoshida T."/>
            <person name="Shimamura S."/>
            <person name="Takaki Y."/>
            <person name="Nagai Y."/>
            <person name="Toyoda A."/>
            <person name="Suzuki Y."/>
            <person name="Arimoto A."/>
            <person name="Ishii H."/>
            <person name="Satoh N."/>
            <person name="Nishiyama T."/>
            <person name="Hasebe M."/>
            <person name="Maruyama T."/>
            <person name="Minagawa J."/>
            <person name="Obokata J."/>
            <person name="Shigenobu S."/>
        </authorList>
    </citation>
    <scope>NUCLEOTIDE SEQUENCE [LARGE SCALE GENOMIC DNA]</scope>
</reference>
<protein>
    <recommendedName>
        <fullName evidence="5">Flavin-containing monooxygenase</fullName>
        <ecNumber evidence="5">1.-.-.-</ecNumber>
    </recommendedName>
</protein>
<gene>
    <name evidence="6" type="ORF">PoB_004915100</name>
</gene>
<evidence type="ECO:0000256" key="2">
    <source>
        <dbReference type="ARBA" id="ARBA00022630"/>
    </source>
</evidence>
<dbReference type="GO" id="GO:0050660">
    <property type="term" value="F:flavin adenine dinucleotide binding"/>
    <property type="evidence" value="ECO:0007669"/>
    <property type="project" value="InterPro"/>
</dbReference>
<dbReference type="SUPFAM" id="SSF51905">
    <property type="entry name" value="FAD/NAD(P)-binding domain"/>
    <property type="match status" value="1"/>
</dbReference>